<dbReference type="EMBL" id="BBTG02000006">
    <property type="protein sequence ID" value="GAO16331.1"/>
    <property type="molecule type" value="Genomic_DNA"/>
</dbReference>
<reference evidence="3" key="3">
    <citation type="submission" date="2020-03" db="EMBL/GenBank/DDBJ databases">
        <title>A mixture of massive structural variations and highly conserved coding sequences in Ustilaginoidea virens genome.</title>
        <authorList>
            <person name="Zhang K."/>
            <person name="Zhao Z."/>
            <person name="Zhang Z."/>
            <person name="Li Y."/>
            <person name="Hsiang T."/>
            <person name="Sun W."/>
        </authorList>
    </citation>
    <scope>NUCLEOTIDE SEQUENCE</scope>
    <source>
        <strain evidence="3">UV-8b</strain>
    </source>
</reference>
<proteinExistence type="predicted"/>
<evidence type="ECO:0000256" key="1">
    <source>
        <dbReference type="SAM" id="MobiDB-lite"/>
    </source>
</evidence>
<dbReference type="EMBL" id="CP072756">
    <property type="protein sequence ID" value="QUC21401.1"/>
    <property type="molecule type" value="Genomic_DNA"/>
</dbReference>
<dbReference type="Proteomes" id="UP000054053">
    <property type="component" value="Unassembled WGS sequence"/>
</dbReference>
<evidence type="ECO:0000313" key="4">
    <source>
        <dbReference type="Proteomes" id="UP000027002"/>
    </source>
</evidence>
<evidence type="ECO:0000313" key="3">
    <source>
        <dbReference type="EMBL" id="QUC21401.1"/>
    </source>
</evidence>
<dbReference type="KEGG" id="uvi:66066421"/>
<reference evidence="5" key="2">
    <citation type="journal article" date="2016" name="Genome Announc.">
        <title>Genome sequence of Ustilaginoidea virens IPU010, a rice pathogenic fungus causing false smut.</title>
        <authorList>
            <person name="Kumagai T."/>
            <person name="Ishii T."/>
            <person name="Terai G."/>
            <person name="Umemura M."/>
            <person name="Machida M."/>
            <person name="Asai K."/>
        </authorList>
    </citation>
    <scope>NUCLEOTIDE SEQUENCE [LARGE SCALE GENOMIC DNA]</scope>
    <source>
        <strain evidence="5">IPU010</strain>
    </source>
</reference>
<dbReference type="OrthoDB" id="5142910at2759"/>
<name>A0A063C6S5_USTVR</name>
<dbReference type="GeneID" id="66066421"/>
<reference evidence="2" key="1">
    <citation type="journal article" date="2016" name="Genome Announc.">
        <title>Genome Sequence of Ustilaginoidea virens IPU010, a Rice Pathogenic Fungus Causing False Smut.</title>
        <authorList>
            <person name="Kumagai T."/>
            <person name="Ishii T."/>
            <person name="Terai G."/>
            <person name="Umemura M."/>
            <person name="Machida M."/>
            <person name="Asai K."/>
        </authorList>
    </citation>
    <scope>NUCLEOTIDE SEQUENCE [LARGE SCALE GENOMIC DNA]</scope>
    <source>
        <strain evidence="2">IPU010</strain>
    </source>
</reference>
<dbReference type="Proteomes" id="UP000027002">
    <property type="component" value="Chromosome 4"/>
</dbReference>
<evidence type="ECO:0000313" key="5">
    <source>
        <dbReference type="Proteomes" id="UP000054053"/>
    </source>
</evidence>
<keyword evidence="4" id="KW-1185">Reference proteome</keyword>
<sequence>MIHLSSPAAGCQLRLIKVQVEDAVEQYDAEQLDAPMQLSLEGQRSMGSDCGVLSLTIAIGTDKKLSIRLNDLLNRPGGTAGVISIDRTSLKLSLRLPDLHYTLQTWFRQSRDFLVSACILRKAGFAIDDDLPREESAKRTSDEPAGQLDQMGTMTQPSQVLSLTPSTALGLPSQTLPDSTAGPNIFDEVLGRFQRSSTGASHVLDEGVISSQPALSSAKSCRISSVGKGTSIPPVGSPPKIVVSQQQPDSRGQDAASPSSLGSGPPPRRHGHFTRSFSAAAHRKNRGSESIQPAESSAIRGDAGNTGPVTEVKNVAPGMSSSFGWTTQTEFRNLMPRRRKLPFLEEENGPPKRLKQGLGYPPTAQRPVLDEPPSTRSTLTSHGLLSTVPSVAIILGFSSISDKLLLQEKKILCRYEKAIAKGDDADAGADFFFSLLHEARMQFWLGELTKSSAPEDQPVIFV</sequence>
<evidence type="ECO:0000313" key="2">
    <source>
        <dbReference type="EMBL" id="GAO16331.1"/>
    </source>
</evidence>
<organism evidence="2 5">
    <name type="scientific">Ustilaginoidea virens</name>
    <name type="common">Rice false smut fungus</name>
    <name type="synonym">Villosiclava virens</name>
    <dbReference type="NCBI Taxonomy" id="1159556"/>
    <lineage>
        <taxon>Eukaryota</taxon>
        <taxon>Fungi</taxon>
        <taxon>Dikarya</taxon>
        <taxon>Ascomycota</taxon>
        <taxon>Pezizomycotina</taxon>
        <taxon>Sordariomycetes</taxon>
        <taxon>Hypocreomycetidae</taxon>
        <taxon>Hypocreales</taxon>
        <taxon>Clavicipitaceae</taxon>
        <taxon>Ustilaginoidea</taxon>
    </lineage>
</organism>
<protein>
    <submittedName>
        <fullName evidence="2">Uncharacterized protein</fullName>
    </submittedName>
</protein>
<dbReference type="RefSeq" id="XP_042999074.1">
    <property type="nucleotide sequence ID" value="XM_043143141.1"/>
</dbReference>
<feature type="region of interest" description="Disordered" evidence="1">
    <location>
        <begin position="224"/>
        <end position="381"/>
    </location>
</feature>
<dbReference type="AlphaFoldDB" id="A0A063C6S5"/>
<gene>
    <name evidence="3" type="ORF">UV8b_05644</name>
    <name evidence="2" type="ORF">UVI_02017170</name>
</gene>
<dbReference type="HOGENOM" id="CLU_497821_0_0_1"/>
<accession>A0A063C6S5</accession>
<feature type="compositionally biased region" description="Polar residues" evidence="1">
    <location>
        <begin position="319"/>
        <end position="331"/>
    </location>
</feature>